<keyword evidence="9" id="KW-1185">Reference proteome</keyword>
<gene>
    <name evidence="8" type="ORF">V5799_030446</name>
</gene>
<evidence type="ECO:0000256" key="3">
    <source>
        <dbReference type="ARBA" id="ARBA00022475"/>
    </source>
</evidence>
<evidence type="ECO:0000256" key="1">
    <source>
        <dbReference type="ARBA" id="ARBA00004651"/>
    </source>
</evidence>
<proteinExistence type="predicted"/>
<evidence type="ECO:0000313" key="8">
    <source>
        <dbReference type="EMBL" id="KAK8776209.1"/>
    </source>
</evidence>
<dbReference type="InterPro" id="IPR051163">
    <property type="entry name" value="Sodium:Solute_Symporter_SSF"/>
</dbReference>
<evidence type="ECO:0000256" key="7">
    <source>
        <dbReference type="SAM" id="Phobius"/>
    </source>
</evidence>
<keyword evidence="5" id="KW-0406">Ion transport</keyword>
<dbReference type="InterPro" id="IPR038377">
    <property type="entry name" value="Na/Glc_symporter_sf"/>
</dbReference>
<evidence type="ECO:0000256" key="5">
    <source>
        <dbReference type="ARBA" id="ARBA00023065"/>
    </source>
</evidence>
<comment type="caution">
    <text evidence="8">The sequence shown here is derived from an EMBL/GenBank/DDBJ whole genome shotgun (WGS) entry which is preliminary data.</text>
</comment>
<keyword evidence="3" id="KW-1003">Cell membrane</keyword>
<keyword evidence="7" id="KW-1133">Transmembrane helix</keyword>
<dbReference type="PANTHER" id="PTHR42985">
    <property type="entry name" value="SODIUM-COUPLED MONOCARBOXYLATE TRANSPORTER"/>
    <property type="match status" value="1"/>
</dbReference>
<keyword evidence="2" id="KW-0813">Transport</keyword>
<comment type="subcellular location">
    <subcellularLocation>
        <location evidence="1">Cell membrane</location>
        <topology evidence="1">Multi-pass membrane protein</topology>
    </subcellularLocation>
</comment>
<evidence type="ECO:0000256" key="6">
    <source>
        <dbReference type="ARBA" id="ARBA00023201"/>
    </source>
</evidence>
<evidence type="ECO:0000256" key="4">
    <source>
        <dbReference type="ARBA" id="ARBA00023053"/>
    </source>
</evidence>
<dbReference type="GO" id="GO:0006814">
    <property type="term" value="P:sodium ion transport"/>
    <property type="evidence" value="ECO:0007669"/>
    <property type="project" value="UniProtKB-KW"/>
</dbReference>
<dbReference type="AlphaFoldDB" id="A0AAQ4EN75"/>
<dbReference type="EMBL" id="JARKHS020013240">
    <property type="protein sequence ID" value="KAK8776209.1"/>
    <property type="molecule type" value="Genomic_DNA"/>
</dbReference>
<feature type="transmembrane region" description="Helical" evidence="7">
    <location>
        <begin position="60"/>
        <end position="86"/>
    </location>
</feature>
<dbReference type="PANTHER" id="PTHR42985:SF40">
    <property type="entry name" value="LD47995P-RELATED"/>
    <property type="match status" value="1"/>
</dbReference>
<dbReference type="Gene3D" id="1.20.1730.10">
    <property type="entry name" value="Sodium/glucose cotransporter"/>
    <property type="match status" value="1"/>
</dbReference>
<keyword evidence="4" id="KW-0915">Sodium</keyword>
<protein>
    <submittedName>
        <fullName evidence="8">Uncharacterized protein</fullName>
    </submittedName>
</protein>
<feature type="transmembrane region" description="Helical" evidence="7">
    <location>
        <begin position="23"/>
        <end position="40"/>
    </location>
</feature>
<keyword evidence="6" id="KW-0739">Sodium transport</keyword>
<evidence type="ECO:0000313" key="9">
    <source>
        <dbReference type="Proteomes" id="UP001321473"/>
    </source>
</evidence>
<evidence type="ECO:0000256" key="2">
    <source>
        <dbReference type="ARBA" id="ARBA00022448"/>
    </source>
</evidence>
<name>A0AAQ4EN75_AMBAM</name>
<organism evidence="8 9">
    <name type="scientific">Amblyomma americanum</name>
    <name type="common">Lone star tick</name>
    <dbReference type="NCBI Taxonomy" id="6943"/>
    <lineage>
        <taxon>Eukaryota</taxon>
        <taxon>Metazoa</taxon>
        <taxon>Ecdysozoa</taxon>
        <taxon>Arthropoda</taxon>
        <taxon>Chelicerata</taxon>
        <taxon>Arachnida</taxon>
        <taxon>Acari</taxon>
        <taxon>Parasitiformes</taxon>
        <taxon>Ixodida</taxon>
        <taxon>Ixodoidea</taxon>
        <taxon>Ixodidae</taxon>
        <taxon>Amblyomminae</taxon>
        <taxon>Amblyomma</taxon>
    </lineage>
</organism>
<keyword evidence="7" id="KW-0812">Transmembrane</keyword>
<dbReference type="GO" id="GO:0015293">
    <property type="term" value="F:symporter activity"/>
    <property type="evidence" value="ECO:0007669"/>
    <property type="project" value="TreeGrafter"/>
</dbReference>
<reference evidence="8 9" key="1">
    <citation type="journal article" date="2023" name="Arcadia Sci">
        <title>De novo assembly of a long-read Amblyomma americanum tick genome.</title>
        <authorList>
            <person name="Chou S."/>
            <person name="Poskanzer K.E."/>
            <person name="Rollins M."/>
            <person name="Thuy-Boun P.S."/>
        </authorList>
    </citation>
    <scope>NUCLEOTIDE SEQUENCE [LARGE SCALE GENOMIC DNA]</scope>
    <source>
        <strain evidence="8">F_SG_1</strain>
        <tissue evidence="8">Salivary glands</tissue>
    </source>
</reference>
<sequence length="216" mass="23380">MSDFNATQYFLRGGFDVTTDDNTWTVLATCAPYALVRMAFDQMAVQRFMAARTLKEAKSIPIAGSLFLLLFFAVVAAAALAIIYWYRDCDPLLYGAITSYDQVSGPPRPALVSAAPIHYRCPVLVAIKSVTVCRIACAINVLRPLQALKTTLWLARKFNAGSLMKTSGSLDGEGSLFGVFDSASALLFSVTKVPGSVYYASAPSLVLFSRCAICKM</sequence>
<keyword evidence="7" id="KW-0472">Membrane</keyword>
<dbReference type="Proteomes" id="UP001321473">
    <property type="component" value="Unassembled WGS sequence"/>
</dbReference>
<dbReference type="GO" id="GO:0005886">
    <property type="term" value="C:plasma membrane"/>
    <property type="evidence" value="ECO:0007669"/>
    <property type="project" value="UniProtKB-SubCell"/>
</dbReference>
<accession>A0AAQ4EN75</accession>